<organism evidence="7 8">
    <name type="scientific">Thyridium curvatum</name>
    <dbReference type="NCBI Taxonomy" id="1093900"/>
    <lineage>
        <taxon>Eukaryota</taxon>
        <taxon>Fungi</taxon>
        <taxon>Dikarya</taxon>
        <taxon>Ascomycota</taxon>
        <taxon>Pezizomycotina</taxon>
        <taxon>Sordariomycetes</taxon>
        <taxon>Sordariomycetidae</taxon>
        <taxon>Thyridiales</taxon>
        <taxon>Thyridiaceae</taxon>
        <taxon>Thyridium</taxon>
    </lineage>
</organism>
<dbReference type="InterPro" id="IPR001005">
    <property type="entry name" value="SANT/Myb"/>
</dbReference>
<keyword evidence="8" id="KW-1185">Reference proteome</keyword>
<dbReference type="STRING" id="1093900.A0A507AYL2"/>
<sequence length="996" mass="107606">MAEATENPPGAPGEAALPAQPATASGVEELKQETPLFDQNAIPGLLETIQASLKRQRTPGPESNGDEKRQKTEPEPSTDDWESMLQNALGDAFPEQLAQDISASALDQAPLPTESAAPTTSAAPSRPQRREQKKLKFFESPTYIIRSMGLPLLASLRQAVQILLALSERSREETVKSISNKTTDVGKAYGTLKAAFDQARRMFSESSPILFPEELEIKELGDQETIQMANMATICASLFEAGDVSLSDIHEHFLAAFVTESVLLTDELLDLFIDFKIRVAVEDIKTLPEGQSIDPVLEKIFPSDLEEQIKQAHPDASFAGITAKLKQDSFISEVRSTQSKETLAQNYTLNVFRDTLSTYLQSNIDTVLRFAESQGIEIPAEEDSGMDEQGVNATLSSENDELAAALQAATSSFGADLLAQSGASHEIGADDLSSTTDSLGLKKLIEDSLSKEISAAMPTSQETGGAASSGGGSGLLSLINEKIGQNSANLASASPYQTSVPANASALAQSAYASHYAQYPYSLPFAGYQTTQFPPQQPAGNSNGPLPPNQSSPSAVLYQRARQAAAAKSSAHARREGLHSTRRPWTAEEEQALMHGLDQVKGPHWSQILQLYGPNGTVSDILKDRSQVQLKDKARNLKLFFLKTNSEMPYYLQCVTGELKTRAPSQAARKEAEERARMTSEEDQARLQGVMALAGGLQNNPPRPQGSPGMAAQVQRPQQPTASPVKPSPVPAAANASAPGAYQQRMGTPTQHNTQQAMAAQGAAQHYASTHMGQPHQIKAEPASSPTKPQHNFQANGQPRPQPIQQAPQQPFQQANQQQMRQPVQQQVPRPIAQAQPQVNPQARPQTAPQGHIPQQIQPQPQVQGQLPLPQAQTPQQQPNTQQHPRPQPQLQVQMQAKAPQQAQPSPQIQQAQLHQQQRQSPTSLPQQQPPPLAQQQPQQQQQQQPLAQFQQSSNTALHQAPPSMEAASQAQNNHDATSEASLLETLKAATAAIPG</sequence>
<feature type="region of interest" description="Disordered" evidence="4">
    <location>
        <begin position="530"/>
        <end position="553"/>
    </location>
</feature>
<dbReference type="EMBL" id="SKBQ01000045">
    <property type="protein sequence ID" value="TPX11866.1"/>
    <property type="molecule type" value="Genomic_DNA"/>
</dbReference>
<feature type="compositionally biased region" description="Polar residues" evidence="4">
    <location>
        <begin position="967"/>
        <end position="981"/>
    </location>
</feature>
<proteinExistence type="predicted"/>
<feature type="region of interest" description="Disordered" evidence="4">
    <location>
        <begin position="1"/>
        <end position="81"/>
    </location>
</feature>
<dbReference type="Pfam" id="PF08558">
    <property type="entry name" value="TRF"/>
    <property type="match status" value="1"/>
</dbReference>
<evidence type="ECO:0000259" key="5">
    <source>
        <dbReference type="PROSITE" id="PS50090"/>
    </source>
</evidence>
<feature type="compositionally biased region" description="Polar residues" evidence="4">
    <location>
        <begin position="784"/>
        <end position="797"/>
    </location>
</feature>
<accession>A0A507AYL2</accession>
<evidence type="ECO:0000256" key="3">
    <source>
        <dbReference type="ARBA" id="ARBA00023306"/>
    </source>
</evidence>
<dbReference type="InParanoid" id="A0A507AYL2"/>
<dbReference type="GO" id="GO:0003691">
    <property type="term" value="F:double-stranded telomeric DNA binding"/>
    <property type="evidence" value="ECO:0007669"/>
    <property type="project" value="TreeGrafter"/>
</dbReference>
<dbReference type="Gene3D" id="1.10.10.60">
    <property type="entry name" value="Homeodomain-like"/>
    <property type="match status" value="1"/>
</dbReference>
<feature type="compositionally biased region" description="Low complexity" evidence="4">
    <location>
        <begin position="1"/>
        <end position="22"/>
    </location>
</feature>
<evidence type="ECO:0000256" key="2">
    <source>
        <dbReference type="ARBA" id="ARBA00023242"/>
    </source>
</evidence>
<keyword evidence="1" id="KW-0238">DNA-binding</keyword>
<dbReference type="PROSITE" id="PS51294">
    <property type="entry name" value="HTH_MYB"/>
    <property type="match status" value="1"/>
</dbReference>
<dbReference type="PANTHER" id="PTHR47807">
    <property type="entry name" value="PROTEIN TBF1"/>
    <property type="match status" value="1"/>
</dbReference>
<gene>
    <name evidence="7" type="ORF">E0L32_007364</name>
</gene>
<evidence type="ECO:0000313" key="8">
    <source>
        <dbReference type="Proteomes" id="UP000319257"/>
    </source>
</evidence>
<feature type="compositionally biased region" description="Polar residues" evidence="4">
    <location>
        <begin position="530"/>
        <end position="544"/>
    </location>
</feature>
<feature type="compositionally biased region" description="Low complexity" evidence="4">
    <location>
        <begin position="109"/>
        <end position="126"/>
    </location>
</feature>
<feature type="domain" description="Myb-like" evidence="5">
    <location>
        <begin position="582"/>
        <end position="638"/>
    </location>
</feature>
<dbReference type="OrthoDB" id="3366990at2759"/>
<feature type="compositionally biased region" description="Polar residues" evidence="4">
    <location>
        <begin position="745"/>
        <end position="754"/>
    </location>
</feature>
<dbReference type="InterPro" id="IPR017930">
    <property type="entry name" value="Myb_dom"/>
</dbReference>
<dbReference type="InterPro" id="IPR013867">
    <property type="entry name" value="Telomere_rpt-bd_fac_dimer_dom"/>
</dbReference>
<dbReference type="Proteomes" id="UP000319257">
    <property type="component" value="Unassembled WGS sequence"/>
</dbReference>
<dbReference type="GeneID" id="41974811"/>
<evidence type="ECO:0000313" key="7">
    <source>
        <dbReference type="EMBL" id="TPX11866.1"/>
    </source>
</evidence>
<reference evidence="7 8" key="1">
    <citation type="submission" date="2019-06" db="EMBL/GenBank/DDBJ databases">
        <title>Draft genome sequence of the filamentous fungus Phialemoniopsis curvata isolated from diesel fuel.</title>
        <authorList>
            <person name="Varaljay V.A."/>
            <person name="Lyon W.J."/>
            <person name="Crouch A.L."/>
            <person name="Drake C.E."/>
            <person name="Hollomon J.M."/>
            <person name="Nadeau L.J."/>
            <person name="Nunn H.S."/>
            <person name="Stevenson B.S."/>
            <person name="Bojanowski C.L."/>
            <person name="Crookes-Goodson W.J."/>
        </authorList>
    </citation>
    <scope>NUCLEOTIDE SEQUENCE [LARGE SCALE GENOMIC DNA]</scope>
    <source>
        <strain evidence="7 8">D216</strain>
    </source>
</reference>
<evidence type="ECO:0000256" key="1">
    <source>
        <dbReference type="ARBA" id="ARBA00023125"/>
    </source>
</evidence>
<feature type="domain" description="HTH myb-type" evidence="6">
    <location>
        <begin position="582"/>
        <end position="634"/>
    </location>
</feature>
<evidence type="ECO:0000259" key="6">
    <source>
        <dbReference type="PROSITE" id="PS51294"/>
    </source>
</evidence>
<evidence type="ECO:0000256" key="4">
    <source>
        <dbReference type="SAM" id="MobiDB-lite"/>
    </source>
</evidence>
<dbReference type="CDD" id="cd11660">
    <property type="entry name" value="SANT_TRF"/>
    <property type="match status" value="1"/>
</dbReference>
<dbReference type="FunFam" id="1.10.10.60:FF:000137">
    <property type="entry name" value="MYB DNA binding protein"/>
    <property type="match status" value="1"/>
</dbReference>
<keyword evidence="3" id="KW-0131">Cell cycle</keyword>
<feature type="region of interest" description="Disordered" evidence="4">
    <location>
        <begin position="661"/>
        <end position="683"/>
    </location>
</feature>
<feature type="compositionally biased region" description="Low complexity" evidence="4">
    <location>
        <begin position="755"/>
        <end position="768"/>
    </location>
</feature>
<dbReference type="InterPro" id="IPR052833">
    <property type="entry name" value="Telomeric_DNA-bd_trans-reg"/>
</dbReference>
<dbReference type="PROSITE" id="PS50090">
    <property type="entry name" value="MYB_LIKE"/>
    <property type="match status" value="1"/>
</dbReference>
<dbReference type="AlphaFoldDB" id="A0A507AYL2"/>
<dbReference type="SMART" id="SM00717">
    <property type="entry name" value="SANT"/>
    <property type="match status" value="1"/>
</dbReference>
<keyword evidence="2" id="KW-0539">Nucleus</keyword>
<feature type="region of interest" description="Disordered" evidence="4">
    <location>
        <begin position="695"/>
        <end position="982"/>
    </location>
</feature>
<feature type="region of interest" description="Disordered" evidence="4">
    <location>
        <begin position="109"/>
        <end position="133"/>
    </location>
</feature>
<dbReference type="PANTHER" id="PTHR47807:SF1">
    <property type="entry name" value="PROTEIN TBF1"/>
    <property type="match status" value="1"/>
</dbReference>
<protein>
    <submittedName>
        <fullName evidence="7">Uncharacterized protein</fullName>
    </submittedName>
</protein>
<dbReference type="GO" id="GO:0010833">
    <property type="term" value="P:telomere maintenance via telomere lengthening"/>
    <property type="evidence" value="ECO:0007669"/>
    <property type="project" value="TreeGrafter"/>
</dbReference>
<comment type="caution">
    <text evidence="7">The sequence shown here is derived from an EMBL/GenBank/DDBJ whole genome shotgun (WGS) entry which is preliminary data.</text>
</comment>
<feature type="compositionally biased region" description="Low complexity" evidence="4">
    <location>
        <begin position="848"/>
        <end position="927"/>
    </location>
</feature>
<feature type="compositionally biased region" description="Basic and acidic residues" evidence="4">
    <location>
        <begin position="668"/>
        <end position="683"/>
    </location>
</feature>
<feature type="compositionally biased region" description="Basic and acidic residues" evidence="4">
    <location>
        <begin position="65"/>
        <end position="74"/>
    </location>
</feature>
<dbReference type="RefSeq" id="XP_030993577.1">
    <property type="nucleotide sequence ID" value="XM_031142100.1"/>
</dbReference>
<feature type="compositionally biased region" description="Low complexity" evidence="4">
    <location>
        <begin position="720"/>
        <end position="739"/>
    </location>
</feature>
<feature type="compositionally biased region" description="Low complexity" evidence="4">
    <location>
        <begin position="934"/>
        <end position="954"/>
    </location>
</feature>
<dbReference type="InterPro" id="IPR009057">
    <property type="entry name" value="Homeodomain-like_sf"/>
</dbReference>
<dbReference type="SUPFAM" id="SSF46689">
    <property type="entry name" value="Homeodomain-like"/>
    <property type="match status" value="1"/>
</dbReference>
<feature type="compositionally biased region" description="Low complexity" evidence="4">
    <location>
        <begin position="803"/>
        <end position="839"/>
    </location>
</feature>
<dbReference type="GO" id="GO:0042803">
    <property type="term" value="F:protein homodimerization activity"/>
    <property type="evidence" value="ECO:0007669"/>
    <property type="project" value="InterPro"/>
</dbReference>
<name>A0A507AYL2_9PEZI</name>